<dbReference type="EMBL" id="JAIZAY010000013">
    <property type="protein sequence ID" value="KAJ8030283.1"/>
    <property type="molecule type" value="Genomic_DNA"/>
</dbReference>
<organism evidence="2 3">
    <name type="scientific">Holothuria leucospilota</name>
    <name type="common">Black long sea cucumber</name>
    <name type="synonym">Mertensiothuria leucospilota</name>
    <dbReference type="NCBI Taxonomy" id="206669"/>
    <lineage>
        <taxon>Eukaryota</taxon>
        <taxon>Metazoa</taxon>
        <taxon>Echinodermata</taxon>
        <taxon>Eleutherozoa</taxon>
        <taxon>Echinozoa</taxon>
        <taxon>Holothuroidea</taxon>
        <taxon>Aspidochirotacea</taxon>
        <taxon>Aspidochirotida</taxon>
        <taxon>Holothuriidae</taxon>
        <taxon>Holothuria</taxon>
    </lineage>
</organism>
<feature type="region of interest" description="Disordered" evidence="1">
    <location>
        <begin position="72"/>
        <end position="110"/>
    </location>
</feature>
<evidence type="ECO:0000313" key="2">
    <source>
        <dbReference type="EMBL" id="KAJ8030283.1"/>
    </source>
</evidence>
<keyword evidence="3" id="KW-1185">Reference proteome</keyword>
<gene>
    <name evidence="2" type="ORF">HOLleu_26648</name>
</gene>
<accession>A0A9Q1H255</accession>
<evidence type="ECO:0000256" key="1">
    <source>
        <dbReference type="SAM" id="MobiDB-lite"/>
    </source>
</evidence>
<comment type="caution">
    <text evidence="2">The sequence shown here is derived from an EMBL/GenBank/DDBJ whole genome shotgun (WGS) entry which is preliminary data.</text>
</comment>
<protein>
    <submittedName>
        <fullName evidence="2">Uncharacterized protein</fullName>
    </submittedName>
</protein>
<sequence length="110" mass="12376">MNCQDPYLGLLEFCNTIIDQTVSPAQLLMSCNLRLIIPVILEKLESKGLEPSSSKDYCCWLHEDIALQWEDTREKKESTQAMPTPGKTIHGKSGMDDPDLGSIDNNQYTD</sequence>
<dbReference type="Proteomes" id="UP001152320">
    <property type="component" value="Chromosome 13"/>
</dbReference>
<proteinExistence type="predicted"/>
<dbReference type="AlphaFoldDB" id="A0A9Q1H255"/>
<reference evidence="2" key="1">
    <citation type="submission" date="2021-10" db="EMBL/GenBank/DDBJ databases">
        <title>Tropical sea cucumber genome reveals ecological adaptation and Cuvierian tubules defense mechanism.</title>
        <authorList>
            <person name="Chen T."/>
        </authorList>
    </citation>
    <scope>NUCLEOTIDE SEQUENCE</scope>
    <source>
        <strain evidence="2">Nanhai2018</strain>
        <tissue evidence="2">Muscle</tissue>
    </source>
</reference>
<evidence type="ECO:0000313" key="3">
    <source>
        <dbReference type="Proteomes" id="UP001152320"/>
    </source>
</evidence>
<name>A0A9Q1H255_HOLLE</name>